<dbReference type="Proteomes" id="UP000681720">
    <property type="component" value="Unassembled WGS sequence"/>
</dbReference>
<dbReference type="EMBL" id="CAJOBJ010336981">
    <property type="protein sequence ID" value="CAF5190171.1"/>
    <property type="molecule type" value="Genomic_DNA"/>
</dbReference>
<sequence>YPSSPATSTIRSALMILSQKRQSSISVAGRRLFKLSIDETPSELMPTTRELPSHAHESNQLILESRSTSHNPLIDNNQNPGRISIKPRRSNSTSENISDHEEKLDSTKIVDTPA</sequence>
<name>A0A8S3I012_9BILA</name>
<proteinExistence type="predicted"/>
<feature type="region of interest" description="Disordered" evidence="1">
    <location>
        <begin position="67"/>
        <end position="114"/>
    </location>
</feature>
<protein>
    <submittedName>
        <fullName evidence="2">Uncharacterized protein</fullName>
    </submittedName>
</protein>
<feature type="compositionally biased region" description="Basic and acidic residues" evidence="1">
    <location>
        <begin position="97"/>
        <end position="108"/>
    </location>
</feature>
<accession>A0A8S3I012</accession>
<dbReference type="AlphaFoldDB" id="A0A8S3I012"/>
<evidence type="ECO:0000313" key="2">
    <source>
        <dbReference type="EMBL" id="CAF5190171.1"/>
    </source>
</evidence>
<feature type="non-terminal residue" evidence="2">
    <location>
        <position position="1"/>
    </location>
</feature>
<evidence type="ECO:0000313" key="3">
    <source>
        <dbReference type="Proteomes" id="UP000681720"/>
    </source>
</evidence>
<organism evidence="2 3">
    <name type="scientific">Rotaria magnacalcarata</name>
    <dbReference type="NCBI Taxonomy" id="392030"/>
    <lineage>
        <taxon>Eukaryota</taxon>
        <taxon>Metazoa</taxon>
        <taxon>Spiralia</taxon>
        <taxon>Gnathifera</taxon>
        <taxon>Rotifera</taxon>
        <taxon>Eurotatoria</taxon>
        <taxon>Bdelloidea</taxon>
        <taxon>Philodinida</taxon>
        <taxon>Philodinidae</taxon>
        <taxon>Rotaria</taxon>
    </lineage>
</organism>
<reference evidence="2" key="1">
    <citation type="submission" date="2021-02" db="EMBL/GenBank/DDBJ databases">
        <authorList>
            <person name="Nowell W R."/>
        </authorList>
    </citation>
    <scope>NUCLEOTIDE SEQUENCE</scope>
</reference>
<gene>
    <name evidence="2" type="ORF">GIL414_LOCUS72716</name>
</gene>
<feature type="compositionally biased region" description="Polar residues" evidence="1">
    <location>
        <begin position="67"/>
        <end position="81"/>
    </location>
</feature>
<evidence type="ECO:0000256" key="1">
    <source>
        <dbReference type="SAM" id="MobiDB-lite"/>
    </source>
</evidence>
<comment type="caution">
    <text evidence="2">The sequence shown here is derived from an EMBL/GenBank/DDBJ whole genome shotgun (WGS) entry which is preliminary data.</text>
</comment>